<dbReference type="OrthoDB" id="10262475at2759"/>
<dbReference type="OMA" id="VWGLWNM"/>
<dbReference type="PROSITE" id="PS50294">
    <property type="entry name" value="WD_REPEATS_REGION"/>
    <property type="match status" value="1"/>
</dbReference>
<keyword evidence="2" id="KW-0677">Repeat</keyword>
<gene>
    <name evidence="4" type="ORF">MICPUCDRAFT_35057</name>
</gene>
<dbReference type="Gene3D" id="2.130.10.10">
    <property type="entry name" value="YVTN repeat-like/Quinoprotein amine dehydrogenase"/>
    <property type="match status" value="1"/>
</dbReference>
<feature type="repeat" description="WD" evidence="3">
    <location>
        <begin position="17"/>
        <end position="58"/>
    </location>
</feature>
<dbReference type="Pfam" id="PF00400">
    <property type="entry name" value="WD40"/>
    <property type="match status" value="3"/>
</dbReference>
<organism evidence="5">
    <name type="scientific">Micromonas pusilla (strain CCMP1545)</name>
    <name type="common">Picoplanktonic green alga</name>
    <dbReference type="NCBI Taxonomy" id="564608"/>
    <lineage>
        <taxon>Eukaryota</taxon>
        <taxon>Viridiplantae</taxon>
        <taxon>Chlorophyta</taxon>
        <taxon>Mamiellophyceae</taxon>
        <taxon>Mamiellales</taxon>
        <taxon>Mamiellaceae</taxon>
        <taxon>Micromonas</taxon>
    </lineage>
</organism>
<dbReference type="PANTHER" id="PTHR10971">
    <property type="entry name" value="MRNA EXPORT FACTOR AND BUB3"/>
    <property type="match status" value="1"/>
</dbReference>
<protein>
    <submittedName>
        <fullName evidence="4">Predicted protein</fullName>
    </submittedName>
</protein>
<evidence type="ECO:0000256" key="3">
    <source>
        <dbReference type="PROSITE-ProRule" id="PRU00221"/>
    </source>
</evidence>
<accession>C1MZV5</accession>
<feature type="repeat" description="WD" evidence="3">
    <location>
        <begin position="261"/>
        <end position="295"/>
    </location>
</feature>
<dbReference type="Proteomes" id="UP000001876">
    <property type="component" value="Unassembled WGS sequence"/>
</dbReference>
<dbReference type="EMBL" id="GG663743">
    <property type="protein sequence ID" value="EEH54670.1"/>
    <property type="molecule type" value="Genomic_DNA"/>
</dbReference>
<dbReference type="SMART" id="SM00320">
    <property type="entry name" value="WD40"/>
    <property type="match status" value="4"/>
</dbReference>
<reference evidence="4 5" key="1">
    <citation type="journal article" date="2009" name="Science">
        <title>Green evolution and dynamic adaptations revealed by genomes of the marine picoeukaryotes Micromonas.</title>
        <authorList>
            <person name="Worden A.Z."/>
            <person name="Lee J.H."/>
            <person name="Mock T."/>
            <person name="Rouze P."/>
            <person name="Simmons M.P."/>
            <person name="Aerts A.L."/>
            <person name="Allen A.E."/>
            <person name="Cuvelier M.L."/>
            <person name="Derelle E."/>
            <person name="Everett M.V."/>
            <person name="Foulon E."/>
            <person name="Grimwood J."/>
            <person name="Gundlach H."/>
            <person name="Henrissat B."/>
            <person name="Napoli C."/>
            <person name="McDonald S.M."/>
            <person name="Parker M.S."/>
            <person name="Rombauts S."/>
            <person name="Salamov A."/>
            <person name="Von Dassow P."/>
            <person name="Badger J.H."/>
            <person name="Coutinho P.M."/>
            <person name="Demir E."/>
            <person name="Dubchak I."/>
            <person name="Gentemann C."/>
            <person name="Eikrem W."/>
            <person name="Gready J.E."/>
            <person name="John U."/>
            <person name="Lanier W."/>
            <person name="Lindquist E.A."/>
            <person name="Lucas S."/>
            <person name="Mayer K.F."/>
            <person name="Moreau H."/>
            <person name="Not F."/>
            <person name="Otillar R."/>
            <person name="Panaud O."/>
            <person name="Pangilinan J."/>
            <person name="Paulsen I."/>
            <person name="Piegu B."/>
            <person name="Poliakov A."/>
            <person name="Robbens S."/>
            <person name="Schmutz J."/>
            <person name="Toulza E."/>
            <person name="Wyss T."/>
            <person name="Zelensky A."/>
            <person name="Zhou K."/>
            <person name="Armbrust E.V."/>
            <person name="Bhattacharya D."/>
            <person name="Goodenough U.W."/>
            <person name="Van de Peer Y."/>
            <person name="Grigoriev I.V."/>
        </authorList>
    </citation>
    <scope>NUCLEOTIDE SEQUENCE [LARGE SCALE GENOMIC DNA]</scope>
    <source>
        <strain evidence="4 5">CCMP1545</strain>
    </source>
</reference>
<dbReference type="KEGG" id="mpp:MICPUCDRAFT_35057"/>
<dbReference type="InterPro" id="IPR015943">
    <property type="entry name" value="WD40/YVTN_repeat-like_dom_sf"/>
</dbReference>
<dbReference type="GeneID" id="9686724"/>
<dbReference type="InterPro" id="IPR036322">
    <property type="entry name" value="WD40_repeat_dom_sf"/>
</dbReference>
<keyword evidence="1 3" id="KW-0853">WD repeat</keyword>
<keyword evidence="5" id="KW-1185">Reference proteome</keyword>
<sequence length="351" mass="36877">MAASAGTSGSPLGMELASPPTDGITSLNFSPDSGLLLATSWDGGVRVYDADPARDRSSQRQHFATPGPVLDACFAEAGGTAVISGGIAKVVTRHDLMTGAEEVLGSHDAAVKAVAYDDDTGLGISGGWDKTLRAWDPRLPPERRCVARVDLPDKVYSMSINPPSSSANKKIVVAMAGLGIHVYTPLGLTLGGAPEQTRTSTLSHQTRVARCFPDGTGFAVGSVEGRVGWEYFDRSEEAIARQYAFKCHRSKEGGVETIHPVHAIAFHEKLGTFATGGGDGFVNVWDGGNKKRLYQYPRYATSVAALAFNAEGDALAIAASYVGEEGDKPAPADAIFVRAVDAAEVTPKPRS</sequence>
<evidence type="ECO:0000256" key="2">
    <source>
        <dbReference type="ARBA" id="ARBA00022737"/>
    </source>
</evidence>
<dbReference type="InterPro" id="IPR001680">
    <property type="entry name" value="WD40_rpt"/>
</dbReference>
<evidence type="ECO:0000256" key="1">
    <source>
        <dbReference type="ARBA" id="ARBA00022574"/>
    </source>
</evidence>
<feature type="repeat" description="WD" evidence="3">
    <location>
        <begin position="104"/>
        <end position="136"/>
    </location>
</feature>
<proteinExistence type="predicted"/>
<dbReference type="AlphaFoldDB" id="C1MZV5"/>
<dbReference type="PROSITE" id="PS50082">
    <property type="entry name" value="WD_REPEATS_2"/>
    <property type="match status" value="3"/>
</dbReference>
<name>C1MZV5_MICPC</name>
<dbReference type="eggNOG" id="KOG1036">
    <property type="taxonomic scope" value="Eukaryota"/>
</dbReference>
<evidence type="ECO:0000313" key="5">
    <source>
        <dbReference type="Proteomes" id="UP000001876"/>
    </source>
</evidence>
<dbReference type="SUPFAM" id="SSF50978">
    <property type="entry name" value="WD40 repeat-like"/>
    <property type="match status" value="1"/>
</dbReference>
<dbReference type="STRING" id="564608.C1MZV5"/>
<evidence type="ECO:0000313" key="4">
    <source>
        <dbReference type="EMBL" id="EEH54670.1"/>
    </source>
</evidence>
<dbReference type="RefSeq" id="XP_003061020.1">
    <property type="nucleotide sequence ID" value="XM_003060974.1"/>
</dbReference>